<name>A0AAV9GE45_9PEZI</name>
<dbReference type="AlphaFoldDB" id="A0AAV9GE45"/>
<accession>A0AAV9GE45</accession>
<keyword evidence="3" id="KW-1185">Reference proteome</keyword>
<reference evidence="2" key="1">
    <citation type="journal article" date="2023" name="Mol. Phylogenet. Evol.">
        <title>Genome-scale phylogeny and comparative genomics of the fungal order Sordariales.</title>
        <authorList>
            <person name="Hensen N."/>
            <person name="Bonometti L."/>
            <person name="Westerberg I."/>
            <person name="Brannstrom I.O."/>
            <person name="Guillou S."/>
            <person name="Cros-Aarteil S."/>
            <person name="Calhoun S."/>
            <person name="Haridas S."/>
            <person name="Kuo A."/>
            <person name="Mondo S."/>
            <person name="Pangilinan J."/>
            <person name="Riley R."/>
            <person name="LaButti K."/>
            <person name="Andreopoulos B."/>
            <person name="Lipzen A."/>
            <person name="Chen C."/>
            <person name="Yan M."/>
            <person name="Daum C."/>
            <person name="Ng V."/>
            <person name="Clum A."/>
            <person name="Steindorff A."/>
            <person name="Ohm R.A."/>
            <person name="Martin F."/>
            <person name="Silar P."/>
            <person name="Natvig D.O."/>
            <person name="Lalanne C."/>
            <person name="Gautier V."/>
            <person name="Ament-Velasquez S.L."/>
            <person name="Kruys A."/>
            <person name="Hutchinson M.I."/>
            <person name="Powell A.J."/>
            <person name="Barry K."/>
            <person name="Miller A.N."/>
            <person name="Grigoriev I.V."/>
            <person name="Debuchy R."/>
            <person name="Gladieux P."/>
            <person name="Hiltunen Thoren M."/>
            <person name="Johannesson H."/>
        </authorList>
    </citation>
    <scope>NUCLEOTIDE SEQUENCE</scope>
    <source>
        <strain evidence="2">PSN243</strain>
    </source>
</reference>
<evidence type="ECO:0000313" key="3">
    <source>
        <dbReference type="Proteomes" id="UP001321760"/>
    </source>
</evidence>
<reference evidence="2" key="2">
    <citation type="submission" date="2023-05" db="EMBL/GenBank/DDBJ databases">
        <authorList>
            <consortium name="Lawrence Berkeley National Laboratory"/>
            <person name="Steindorff A."/>
            <person name="Hensen N."/>
            <person name="Bonometti L."/>
            <person name="Westerberg I."/>
            <person name="Brannstrom I.O."/>
            <person name="Guillou S."/>
            <person name="Cros-Aarteil S."/>
            <person name="Calhoun S."/>
            <person name="Haridas S."/>
            <person name="Kuo A."/>
            <person name="Mondo S."/>
            <person name="Pangilinan J."/>
            <person name="Riley R."/>
            <person name="Labutti K."/>
            <person name="Andreopoulos B."/>
            <person name="Lipzen A."/>
            <person name="Chen C."/>
            <person name="Yanf M."/>
            <person name="Daum C."/>
            <person name="Ng V."/>
            <person name="Clum A."/>
            <person name="Ohm R."/>
            <person name="Martin F."/>
            <person name="Silar P."/>
            <person name="Natvig D."/>
            <person name="Lalanne C."/>
            <person name="Gautier V."/>
            <person name="Ament-Velasquez S.L."/>
            <person name="Kruys A."/>
            <person name="Hutchinson M.I."/>
            <person name="Powell A.J."/>
            <person name="Barry K."/>
            <person name="Miller A.N."/>
            <person name="Grigoriev I.V."/>
            <person name="Debuchy R."/>
            <person name="Gladieux P."/>
            <person name="Thoren M.H."/>
            <person name="Johannesson H."/>
        </authorList>
    </citation>
    <scope>NUCLEOTIDE SEQUENCE</scope>
    <source>
        <strain evidence="2">PSN243</strain>
    </source>
</reference>
<dbReference type="EMBL" id="MU865965">
    <property type="protein sequence ID" value="KAK4445462.1"/>
    <property type="molecule type" value="Genomic_DNA"/>
</dbReference>
<dbReference type="Proteomes" id="UP001321760">
    <property type="component" value="Unassembled WGS sequence"/>
</dbReference>
<sequence>MTQTNMTQLSKFESYPNTNMTRPSKSPPYLSVLPPLDPNPYIPNGYEPPPPQDPNWISPIAPLSLDARTQEFLDSRRPRVGTVAERRAMAVLRQNELANAVVQVRLRAYRELERAYSLSVDLDDIWVDMRLSQAEPADVPRPMWVPFQTGTNTIGLHAAYKHHAARLGAWVLQRELQMMADYDRRAQQILNSGRVVCEHDVESWNSGEDDPSNPMPRFQDTPWMVSSSVQEPY</sequence>
<organism evidence="2 3">
    <name type="scientific">Podospora aff. communis PSN243</name>
    <dbReference type="NCBI Taxonomy" id="3040156"/>
    <lineage>
        <taxon>Eukaryota</taxon>
        <taxon>Fungi</taxon>
        <taxon>Dikarya</taxon>
        <taxon>Ascomycota</taxon>
        <taxon>Pezizomycotina</taxon>
        <taxon>Sordariomycetes</taxon>
        <taxon>Sordariomycetidae</taxon>
        <taxon>Sordariales</taxon>
        <taxon>Podosporaceae</taxon>
        <taxon>Podospora</taxon>
    </lineage>
</organism>
<evidence type="ECO:0000313" key="2">
    <source>
        <dbReference type="EMBL" id="KAK4445462.1"/>
    </source>
</evidence>
<feature type="compositionally biased region" description="Polar residues" evidence="1">
    <location>
        <begin position="1"/>
        <end position="24"/>
    </location>
</feature>
<proteinExistence type="predicted"/>
<comment type="caution">
    <text evidence="2">The sequence shown here is derived from an EMBL/GenBank/DDBJ whole genome shotgun (WGS) entry which is preliminary data.</text>
</comment>
<feature type="compositionally biased region" description="Polar residues" evidence="1">
    <location>
        <begin position="224"/>
        <end position="233"/>
    </location>
</feature>
<protein>
    <submittedName>
        <fullName evidence="2">Uncharacterized protein</fullName>
    </submittedName>
</protein>
<feature type="region of interest" description="Disordered" evidence="1">
    <location>
        <begin position="201"/>
        <end position="233"/>
    </location>
</feature>
<gene>
    <name evidence="2" type="ORF">QBC34DRAFT_164183</name>
</gene>
<evidence type="ECO:0000256" key="1">
    <source>
        <dbReference type="SAM" id="MobiDB-lite"/>
    </source>
</evidence>
<feature type="region of interest" description="Disordered" evidence="1">
    <location>
        <begin position="1"/>
        <end position="34"/>
    </location>
</feature>